<dbReference type="Proteomes" id="UP000699865">
    <property type="component" value="Unassembled WGS sequence"/>
</dbReference>
<name>A0ABS6L5T0_9GAMM</name>
<gene>
    <name evidence="8" type="ORF">J1786_20580</name>
</gene>
<evidence type="ECO:0000256" key="3">
    <source>
        <dbReference type="ARBA" id="ARBA00022692"/>
    </source>
</evidence>
<evidence type="ECO:0000259" key="7">
    <source>
        <dbReference type="Pfam" id="PF04138"/>
    </source>
</evidence>
<dbReference type="RefSeq" id="WP_129952788.1">
    <property type="nucleotide sequence ID" value="NZ_JAFMOU010000071.1"/>
</dbReference>
<protein>
    <submittedName>
        <fullName evidence="8">GtrA family protein</fullName>
    </submittedName>
</protein>
<organism evidence="8 9">
    <name type="scientific">Rahnella perminowiae</name>
    <dbReference type="NCBI Taxonomy" id="2816244"/>
    <lineage>
        <taxon>Bacteria</taxon>
        <taxon>Pseudomonadati</taxon>
        <taxon>Pseudomonadota</taxon>
        <taxon>Gammaproteobacteria</taxon>
        <taxon>Enterobacterales</taxon>
        <taxon>Yersiniaceae</taxon>
        <taxon>Rahnella</taxon>
    </lineage>
</organism>
<keyword evidence="9" id="KW-1185">Reference proteome</keyword>
<evidence type="ECO:0000256" key="1">
    <source>
        <dbReference type="ARBA" id="ARBA00004141"/>
    </source>
</evidence>
<proteinExistence type="inferred from homology"/>
<dbReference type="InterPro" id="IPR007267">
    <property type="entry name" value="GtrA_DPMS_TM"/>
</dbReference>
<evidence type="ECO:0000256" key="4">
    <source>
        <dbReference type="ARBA" id="ARBA00022989"/>
    </source>
</evidence>
<comment type="subcellular location">
    <subcellularLocation>
        <location evidence="1">Membrane</location>
        <topology evidence="1">Multi-pass membrane protein</topology>
    </subcellularLocation>
</comment>
<comment type="caution">
    <text evidence="8">The sequence shown here is derived from an EMBL/GenBank/DDBJ whole genome shotgun (WGS) entry which is preliminary data.</text>
</comment>
<feature type="transmembrane region" description="Helical" evidence="6">
    <location>
        <begin position="61"/>
        <end position="82"/>
    </location>
</feature>
<keyword evidence="3 6" id="KW-0812">Transmembrane</keyword>
<evidence type="ECO:0000313" key="8">
    <source>
        <dbReference type="EMBL" id="MBU9837202.1"/>
    </source>
</evidence>
<feature type="transmembrane region" description="Helical" evidence="6">
    <location>
        <begin position="88"/>
        <end position="110"/>
    </location>
</feature>
<evidence type="ECO:0000256" key="6">
    <source>
        <dbReference type="SAM" id="Phobius"/>
    </source>
</evidence>
<feature type="domain" description="GtrA/DPMS transmembrane" evidence="7">
    <location>
        <begin position="2"/>
        <end position="110"/>
    </location>
</feature>
<evidence type="ECO:0000313" key="9">
    <source>
        <dbReference type="Proteomes" id="UP000699865"/>
    </source>
</evidence>
<dbReference type="PANTHER" id="PTHR38459:SF1">
    <property type="entry name" value="PROPHAGE BACTOPRENOL-LINKED GLUCOSE TRANSLOCASE HOMOLOG"/>
    <property type="match status" value="1"/>
</dbReference>
<comment type="similarity">
    <text evidence="2">Belongs to the GtrA family.</text>
</comment>
<dbReference type="PANTHER" id="PTHR38459">
    <property type="entry name" value="PROPHAGE BACTOPRENOL-LINKED GLUCOSE TRANSLOCASE HOMOLOG"/>
    <property type="match status" value="1"/>
</dbReference>
<dbReference type="EMBL" id="JAFMOU010000071">
    <property type="protein sequence ID" value="MBU9837202.1"/>
    <property type="molecule type" value="Genomic_DNA"/>
</dbReference>
<accession>A0ABS6L5T0</accession>
<keyword evidence="4 6" id="KW-1133">Transmembrane helix</keyword>
<feature type="transmembrane region" description="Helical" evidence="6">
    <location>
        <begin position="25"/>
        <end position="49"/>
    </location>
</feature>
<evidence type="ECO:0000256" key="5">
    <source>
        <dbReference type="ARBA" id="ARBA00023136"/>
    </source>
</evidence>
<dbReference type="Pfam" id="PF04138">
    <property type="entry name" value="GtrA_DPMS_TM"/>
    <property type="match status" value="1"/>
</dbReference>
<sequence>MVVGLFNTGLTGIVIFSLMYANVNIYLANAIGYVVGIIFSFILNTLFTFNSTPNFSRLIKFLVTCGIAYLVNLVPIKCILFFFPDYTFFSQIIGMIFYTITGFLLNRFWVMK</sequence>
<evidence type="ECO:0000256" key="2">
    <source>
        <dbReference type="ARBA" id="ARBA00009399"/>
    </source>
</evidence>
<dbReference type="InterPro" id="IPR051401">
    <property type="entry name" value="GtrA_CellWall_Glycosyl"/>
</dbReference>
<reference evidence="8 9" key="1">
    <citation type="submission" date="2021-03" db="EMBL/GenBank/DDBJ databases">
        <title>Five novel Rahnella species.</title>
        <authorList>
            <person name="Brady C."/>
            <person name="Asselin J."/>
            <person name="Beer S."/>
            <person name="Bruberg M.B."/>
            <person name="Crampton B."/>
            <person name="Venter S."/>
            <person name="Arnold D."/>
            <person name="Denman S."/>
        </authorList>
    </citation>
    <scope>NUCLEOTIDE SEQUENCE [LARGE SCALE GENOMIC DNA]</scope>
    <source>
        <strain evidence="8 9">L72c</strain>
    </source>
</reference>
<keyword evidence="5 6" id="KW-0472">Membrane</keyword>